<dbReference type="GO" id="GO:1902201">
    <property type="term" value="P:negative regulation of bacterial-type flagellum-dependent cell motility"/>
    <property type="evidence" value="ECO:0007669"/>
    <property type="project" value="TreeGrafter"/>
</dbReference>
<dbReference type="InterPro" id="IPR050469">
    <property type="entry name" value="Diguanylate_Cyclase"/>
</dbReference>
<dbReference type="KEGG" id="sand:H3309_02050"/>
<dbReference type="AlphaFoldDB" id="A0A7G5IIX2"/>
<dbReference type="PANTHER" id="PTHR45138">
    <property type="entry name" value="REGULATORY COMPONENTS OF SENSORY TRANSDUCTION SYSTEM"/>
    <property type="match status" value="1"/>
</dbReference>
<gene>
    <name evidence="3" type="ORF">H3309_02050</name>
</gene>
<name>A0A7G5IIX2_9SPHN</name>
<dbReference type="PANTHER" id="PTHR45138:SF24">
    <property type="entry name" value="DIGUANYLATE CYCLASE DGCC-RELATED"/>
    <property type="match status" value="1"/>
</dbReference>
<dbReference type="GO" id="GO:0005886">
    <property type="term" value="C:plasma membrane"/>
    <property type="evidence" value="ECO:0007669"/>
    <property type="project" value="TreeGrafter"/>
</dbReference>
<evidence type="ECO:0000256" key="1">
    <source>
        <dbReference type="ARBA" id="ARBA00012528"/>
    </source>
</evidence>
<keyword evidence="4" id="KW-1185">Reference proteome</keyword>
<accession>A0A7G5IIX2</accession>
<dbReference type="Pfam" id="PF00990">
    <property type="entry name" value="GGDEF"/>
    <property type="match status" value="1"/>
</dbReference>
<evidence type="ECO:0000259" key="2">
    <source>
        <dbReference type="PROSITE" id="PS50887"/>
    </source>
</evidence>
<dbReference type="InterPro" id="IPR000160">
    <property type="entry name" value="GGDEF_dom"/>
</dbReference>
<protein>
    <recommendedName>
        <fullName evidence="1">diguanylate cyclase</fullName>
        <ecNumber evidence="1">2.7.7.65</ecNumber>
    </recommendedName>
</protein>
<dbReference type="RefSeq" id="WP_182297054.1">
    <property type="nucleotide sequence ID" value="NZ_CP059851.1"/>
</dbReference>
<evidence type="ECO:0000313" key="3">
    <source>
        <dbReference type="EMBL" id="QMW23314.1"/>
    </source>
</evidence>
<dbReference type="InterPro" id="IPR029787">
    <property type="entry name" value="Nucleotide_cyclase"/>
</dbReference>
<dbReference type="GO" id="GO:0052621">
    <property type="term" value="F:diguanylate cyclase activity"/>
    <property type="evidence" value="ECO:0007669"/>
    <property type="project" value="UniProtKB-EC"/>
</dbReference>
<dbReference type="PROSITE" id="PS50887">
    <property type="entry name" value="GGDEF"/>
    <property type="match status" value="1"/>
</dbReference>
<dbReference type="SUPFAM" id="SSF55073">
    <property type="entry name" value="Nucleotide cyclase"/>
    <property type="match status" value="1"/>
</dbReference>
<evidence type="ECO:0000313" key="4">
    <source>
        <dbReference type="Proteomes" id="UP000515292"/>
    </source>
</evidence>
<dbReference type="EC" id="2.7.7.65" evidence="1"/>
<dbReference type="Proteomes" id="UP000515292">
    <property type="component" value="Chromosome"/>
</dbReference>
<dbReference type="NCBIfam" id="TIGR00254">
    <property type="entry name" value="GGDEF"/>
    <property type="match status" value="1"/>
</dbReference>
<dbReference type="Gene3D" id="3.30.70.270">
    <property type="match status" value="1"/>
</dbReference>
<dbReference type="InterPro" id="IPR043128">
    <property type="entry name" value="Rev_trsase/Diguanyl_cyclase"/>
</dbReference>
<dbReference type="EMBL" id="CP059851">
    <property type="protein sequence ID" value="QMW23314.1"/>
    <property type="molecule type" value="Genomic_DNA"/>
</dbReference>
<dbReference type="GO" id="GO:0043709">
    <property type="term" value="P:cell adhesion involved in single-species biofilm formation"/>
    <property type="evidence" value="ECO:0007669"/>
    <property type="project" value="TreeGrafter"/>
</dbReference>
<dbReference type="SMART" id="SM00267">
    <property type="entry name" value="GGDEF"/>
    <property type="match status" value="1"/>
</dbReference>
<dbReference type="CDD" id="cd01949">
    <property type="entry name" value="GGDEF"/>
    <property type="match status" value="1"/>
</dbReference>
<sequence length="175" mass="18207">MAMALAIAFAVKLFLVALFFGVRAARRWRRQALSDPLTGLPNRRALDAALARAAPGLALLFIDVDRFKAVNDARGHAAGDALLLALTATWPRGDFIARYGGDEFVALVPAARAGALAQGLLVSARSAGATLSIGRAEGDAATLLLRADRALALAKVRGGDRVVADSPAIGLLRVV</sequence>
<reference evidence="3 4" key="1">
    <citation type="submission" date="2020-07" db="EMBL/GenBank/DDBJ databases">
        <title>Complete genome sequence for Sandaracinobacter sp. M6.</title>
        <authorList>
            <person name="Tang Y."/>
            <person name="Liu Q."/>
            <person name="Guo Z."/>
            <person name="Lei P."/>
            <person name="Huang B."/>
        </authorList>
    </citation>
    <scope>NUCLEOTIDE SEQUENCE [LARGE SCALE GENOMIC DNA]</scope>
    <source>
        <strain evidence="3 4">M6</strain>
    </source>
</reference>
<feature type="domain" description="GGDEF" evidence="2">
    <location>
        <begin position="55"/>
        <end position="167"/>
    </location>
</feature>
<organism evidence="3 4">
    <name type="scientific">Sandaracinobacteroides saxicola</name>
    <dbReference type="NCBI Taxonomy" id="2759707"/>
    <lineage>
        <taxon>Bacteria</taxon>
        <taxon>Pseudomonadati</taxon>
        <taxon>Pseudomonadota</taxon>
        <taxon>Alphaproteobacteria</taxon>
        <taxon>Sphingomonadales</taxon>
        <taxon>Sphingosinicellaceae</taxon>
        <taxon>Sandaracinobacteroides</taxon>
    </lineage>
</organism>
<proteinExistence type="predicted"/>